<dbReference type="Proteomes" id="UP001519287">
    <property type="component" value="Unassembled WGS sequence"/>
</dbReference>
<sequence length="141" mass="15860">MKQILVFVLFAGMLCWFMFAPVYKHVIIVRQAFLQKEVDYLLEVGASGMYGYIDQTMLIASRERLEERGFEPEDLLYDVTTTSGVDGMDASEPVPRGTGIGLKMTYPYHRMFVIDRLIGITGPPTSARMGASGMKMSEYVP</sequence>
<accession>A0ABS4ITS4</accession>
<dbReference type="RefSeq" id="WP_209971650.1">
    <property type="nucleotide sequence ID" value="NZ_JAGGLB010000006.1"/>
</dbReference>
<comment type="caution">
    <text evidence="1">The sequence shown here is derived from an EMBL/GenBank/DDBJ whole genome shotgun (WGS) entry which is preliminary data.</text>
</comment>
<protein>
    <submittedName>
        <fullName evidence="1">Uncharacterized protein</fullName>
    </submittedName>
</protein>
<evidence type="ECO:0000313" key="1">
    <source>
        <dbReference type="EMBL" id="MBP1990913.1"/>
    </source>
</evidence>
<name>A0ABS4ITS4_9BACL</name>
<gene>
    <name evidence="1" type="ORF">J2Z66_002519</name>
</gene>
<evidence type="ECO:0000313" key="2">
    <source>
        <dbReference type="Proteomes" id="UP001519287"/>
    </source>
</evidence>
<reference evidence="1 2" key="1">
    <citation type="submission" date="2021-03" db="EMBL/GenBank/DDBJ databases">
        <title>Genomic Encyclopedia of Type Strains, Phase IV (KMG-IV): sequencing the most valuable type-strain genomes for metagenomic binning, comparative biology and taxonomic classification.</title>
        <authorList>
            <person name="Goeker M."/>
        </authorList>
    </citation>
    <scope>NUCLEOTIDE SEQUENCE [LARGE SCALE GENOMIC DNA]</scope>
    <source>
        <strain evidence="1 2">DSM 26048</strain>
    </source>
</reference>
<keyword evidence="2" id="KW-1185">Reference proteome</keyword>
<proteinExistence type="predicted"/>
<dbReference type="EMBL" id="JAGGLB010000006">
    <property type="protein sequence ID" value="MBP1990913.1"/>
    <property type="molecule type" value="Genomic_DNA"/>
</dbReference>
<organism evidence="1 2">
    <name type="scientific">Paenibacillus eucommiae</name>
    <dbReference type="NCBI Taxonomy" id="1355755"/>
    <lineage>
        <taxon>Bacteria</taxon>
        <taxon>Bacillati</taxon>
        <taxon>Bacillota</taxon>
        <taxon>Bacilli</taxon>
        <taxon>Bacillales</taxon>
        <taxon>Paenibacillaceae</taxon>
        <taxon>Paenibacillus</taxon>
    </lineage>
</organism>